<protein>
    <submittedName>
        <fullName evidence="1">Uncharacterized protein</fullName>
    </submittedName>
</protein>
<evidence type="ECO:0000313" key="2">
    <source>
        <dbReference type="Proteomes" id="UP001241377"/>
    </source>
</evidence>
<organism evidence="1 2">
    <name type="scientific">Naganishia cerealis</name>
    <dbReference type="NCBI Taxonomy" id="610337"/>
    <lineage>
        <taxon>Eukaryota</taxon>
        <taxon>Fungi</taxon>
        <taxon>Dikarya</taxon>
        <taxon>Basidiomycota</taxon>
        <taxon>Agaricomycotina</taxon>
        <taxon>Tremellomycetes</taxon>
        <taxon>Filobasidiales</taxon>
        <taxon>Filobasidiaceae</taxon>
        <taxon>Naganishia</taxon>
    </lineage>
</organism>
<accession>A0ACC2V3J1</accession>
<reference evidence="1" key="1">
    <citation type="submission" date="2023-04" db="EMBL/GenBank/DDBJ databases">
        <title>Draft Genome sequencing of Naganishia species isolated from polar environments using Oxford Nanopore Technology.</title>
        <authorList>
            <person name="Leo P."/>
            <person name="Venkateswaran K."/>
        </authorList>
    </citation>
    <scope>NUCLEOTIDE SEQUENCE</scope>
    <source>
        <strain evidence="1">MNA-CCFEE 5261</strain>
    </source>
</reference>
<evidence type="ECO:0000313" key="1">
    <source>
        <dbReference type="EMBL" id="KAJ9093908.1"/>
    </source>
</evidence>
<dbReference type="Proteomes" id="UP001241377">
    <property type="component" value="Unassembled WGS sequence"/>
</dbReference>
<comment type="caution">
    <text evidence="1">The sequence shown here is derived from an EMBL/GenBank/DDBJ whole genome shotgun (WGS) entry which is preliminary data.</text>
</comment>
<gene>
    <name evidence="1" type="ORF">QFC19_008140</name>
</gene>
<keyword evidence="2" id="KW-1185">Reference proteome</keyword>
<dbReference type="EMBL" id="JASBWR010000117">
    <property type="protein sequence ID" value="KAJ9093908.1"/>
    <property type="molecule type" value="Genomic_DNA"/>
</dbReference>
<proteinExistence type="predicted"/>
<name>A0ACC2V3J1_9TREE</name>
<sequence>MSHDPKVLSYIKEELGPDTFMLRISGGQRWTTEAPTYLGNCSWRFDVSLSNGGDILLELWHSYTDYRVYDEDDPSDWINYTRTALLDQPLQIDLCPSRCKTHSFPRHNLSFLQDVVKNGHPTLPPCGESTLTGTWLQWNPVDKLYPPAFIIPPRKGFSPLMGQYHFLPNKCHLYHAGNQFLQDHSPCTVRKNGEKWNVLFLGDSHMRFVLHSWQYRLAGHTDYYPEKEKPAWKKNVATYNDSRYYFNWAPYAKEWYTAVQAEDLEDIDAIVASHCAWPAMDGITAEEYIEGLIHGLDVIDRYATSRLSRKVWLTSAPFPPWTKPDRKERRTNAQLAYWNRLTKRILQERGWLIVDQFELGMPLVLEMASGDGAHLSPSDAHAVIVDDVLAKAGVCPI</sequence>